<keyword evidence="8 21" id="KW-0812">Transmembrane</keyword>
<comment type="subcellular location">
    <subcellularLocation>
        <location evidence="2">Cytoplasm</location>
        <location evidence="2">Perinuclear region</location>
    </subcellularLocation>
    <subcellularLocation>
        <location evidence="1 21">Golgi apparatus membrane</location>
        <topology evidence="1 21">Single-pass type II membrane protein</topology>
    </subcellularLocation>
</comment>
<evidence type="ECO:0000256" key="5">
    <source>
        <dbReference type="ARBA" id="ARBA00022490"/>
    </source>
</evidence>
<dbReference type="GO" id="GO:0048471">
    <property type="term" value="C:perinuclear region of cytoplasm"/>
    <property type="evidence" value="ECO:0007669"/>
    <property type="project" value="UniProtKB-SubCell"/>
</dbReference>
<organism evidence="22 23">
    <name type="scientific">Atlantisia rogersi</name>
    <name type="common">Inaccessible Island rail</name>
    <dbReference type="NCBI Taxonomy" id="2478892"/>
    <lineage>
        <taxon>Eukaryota</taxon>
        <taxon>Metazoa</taxon>
        <taxon>Chordata</taxon>
        <taxon>Craniata</taxon>
        <taxon>Vertebrata</taxon>
        <taxon>Euteleostomi</taxon>
        <taxon>Archelosauria</taxon>
        <taxon>Archosauria</taxon>
        <taxon>Dinosauria</taxon>
        <taxon>Saurischia</taxon>
        <taxon>Theropoda</taxon>
        <taxon>Coelurosauria</taxon>
        <taxon>Aves</taxon>
        <taxon>Neognathae</taxon>
        <taxon>Neoaves</taxon>
        <taxon>Gruiformes</taxon>
        <taxon>Rallidae</taxon>
        <taxon>Atlantisia</taxon>
    </lineage>
</organism>
<dbReference type="CDD" id="cd02514">
    <property type="entry name" value="GT13_GLCNAC-TI"/>
    <property type="match status" value="1"/>
</dbReference>
<keyword evidence="9 21" id="KW-0479">Metal-binding</keyword>
<feature type="non-terminal residue" evidence="22">
    <location>
        <position position="1"/>
    </location>
</feature>
<feature type="non-terminal residue" evidence="22">
    <location>
        <position position="447"/>
    </location>
</feature>
<comment type="pathway">
    <text evidence="3 21">Protein modification; protein glycosylation.</text>
</comment>
<keyword evidence="10 21" id="KW-0735">Signal-anchor</keyword>
<dbReference type="PANTHER" id="PTHR10468:SF0">
    <property type="entry name" value="ALPHA-1,3-MANNOSYL-GLYCOPROTEIN 2-BETA-N-ACETYLGLUCOSAMINYLTRANSFERASE"/>
    <property type="match status" value="1"/>
</dbReference>
<dbReference type="GO" id="GO:0003827">
    <property type="term" value="F:alpha-1,3-mannosylglycoprotein 2-beta-N-acetylglucosaminyltransferase activity"/>
    <property type="evidence" value="ECO:0007669"/>
    <property type="project" value="UniProtKB-UniRule"/>
</dbReference>
<evidence type="ECO:0000256" key="3">
    <source>
        <dbReference type="ARBA" id="ARBA00004922"/>
    </source>
</evidence>
<evidence type="ECO:0000256" key="9">
    <source>
        <dbReference type="ARBA" id="ARBA00022723"/>
    </source>
</evidence>
<dbReference type="Pfam" id="PF03071">
    <property type="entry name" value="GNT-I"/>
    <property type="match status" value="1"/>
</dbReference>
<feature type="transmembrane region" description="Helical" evidence="21">
    <location>
        <begin position="7"/>
        <end position="27"/>
    </location>
</feature>
<dbReference type="GO" id="GO:0000139">
    <property type="term" value="C:Golgi membrane"/>
    <property type="evidence" value="ECO:0007669"/>
    <property type="project" value="UniProtKB-SubCell"/>
</dbReference>
<evidence type="ECO:0000256" key="15">
    <source>
        <dbReference type="ARBA" id="ARBA00023211"/>
    </source>
</evidence>
<dbReference type="FunFam" id="3.10.180.20:FF:000001">
    <property type="entry name" value="alpha-1,3-mannosyl-glycoprotein 2-beta-N-acetylglucosaminyltransferase"/>
    <property type="match status" value="1"/>
</dbReference>
<evidence type="ECO:0000256" key="16">
    <source>
        <dbReference type="ARBA" id="ARBA00037706"/>
    </source>
</evidence>
<dbReference type="FunFam" id="3.90.550.10:FF:000055">
    <property type="entry name" value="Alpha-1,3-mannosyl-glycoprotein 2-beta-N-acetylglucosaminyltransferase"/>
    <property type="match status" value="1"/>
</dbReference>
<evidence type="ECO:0000256" key="2">
    <source>
        <dbReference type="ARBA" id="ARBA00004556"/>
    </source>
</evidence>
<dbReference type="EC" id="2.4.1.101" evidence="17 21"/>
<dbReference type="PANTHER" id="PTHR10468">
    <property type="entry name" value="PROTEIN O-LINKED-MANNOSE BETA-1,2-N-ACETYLGLUCOSAMINYLTRANSFERASE 1/ALPHA-1,3-MANNOSYL-GLYCOPROTEIN 2-BETA-N-ACETYLGLUCOSAMINYLTRANSFERASE"/>
    <property type="match status" value="1"/>
</dbReference>
<dbReference type="AlphaFoldDB" id="A0A7L3WM56"/>
<reference evidence="22 23" key="1">
    <citation type="submission" date="2019-09" db="EMBL/GenBank/DDBJ databases">
        <title>Bird 10,000 Genomes (B10K) Project - Family phase.</title>
        <authorList>
            <person name="Zhang G."/>
        </authorList>
    </citation>
    <scope>NUCLEOTIDE SEQUENCE [LARGE SCALE GENOMIC DNA]</scope>
    <source>
        <strain evidence="22">OUT-0055</strain>
        <tissue evidence="22">Blood</tissue>
    </source>
</reference>
<dbReference type="SUPFAM" id="SSF53448">
    <property type="entry name" value="Nucleotide-diphospho-sugar transferases"/>
    <property type="match status" value="1"/>
</dbReference>
<keyword evidence="7 22" id="KW-0808">Transferase</keyword>
<gene>
    <name evidence="22" type="primary">Mgat1</name>
    <name evidence="22" type="ORF">ATLROG_R13555</name>
</gene>
<keyword evidence="11 21" id="KW-1133">Transmembrane helix</keyword>
<name>A0A7L3WM56_9GRUI</name>
<dbReference type="OrthoDB" id="440755at2759"/>
<dbReference type="GO" id="GO:0006487">
    <property type="term" value="P:protein N-linked glycosylation"/>
    <property type="evidence" value="ECO:0007669"/>
    <property type="project" value="TreeGrafter"/>
</dbReference>
<evidence type="ECO:0000256" key="11">
    <source>
        <dbReference type="ARBA" id="ARBA00022989"/>
    </source>
</evidence>
<comment type="function">
    <text evidence="16 21">Initiates complex N-linked carbohydrate formation. Essential for the conversion of high-mannose to hybrid and complex N-glycans.</text>
</comment>
<dbReference type="Gene3D" id="3.90.550.10">
    <property type="entry name" value="Spore Coat Polysaccharide Biosynthesis Protein SpsA, Chain A"/>
    <property type="match status" value="1"/>
</dbReference>
<evidence type="ECO:0000256" key="17">
    <source>
        <dbReference type="ARBA" id="ARBA00038949"/>
    </source>
</evidence>
<keyword evidence="6 21" id="KW-0328">Glycosyltransferase</keyword>
<evidence type="ECO:0000256" key="1">
    <source>
        <dbReference type="ARBA" id="ARBA00004323"/>
    </source>
</evidence>
<evidence type="ECO:0000256" key="18">
    <source>
        <dbReference type="ARBA" id="ARBA00041712"/>
    </source>
</evidence>
<evidence type="ECO:0000256" key="13">
    <source>
        <dbReference type="ARBA" id="ARBA00023136"/>
    </source>
</evidence>
<comment type="caution">
    <text evidence="22">The sequence shown here is derived from an EMBL/GenBank/DDBJ whole genome shotgun (WGS) entry which is preliminary data.</text>
</comment>
<dbReference type="EMBL" id="VZUJ01082531">
    <property type="protein sequence ID" value="NXV77666.1"/>
    <property type="molecule type" value="Genomic_DNA"/>
</dbReference>
<evidence type="ECO:0000256" key="7">
    <source>
        <dbReference type="ARBA" id="ARBA00022679"/>
    </source>
</evidence>
<evidence type="ECO:0000256" key="14">
    <source>
        <dbReference type="ARBA" id="ARBA00023157"/>
    </source>
</evidence>
<evidence type="ECO:0000256" key="8">
    <source>
        <dbReference type="ARBA" id="ARBA00022692"/>
    </source>
</evidence>
<dbReference type="InterPro" id="IPR004139">
    <property type="entry name" value="Glyco_trans_13"/>
</dbReference>
<dbReference type="GO" id="GO:0030145">
    <property type="term" value="F:manganese ion binding"/>
    <property type="evidence" value="ECO:0007669"/>
    <property type="project" value="UniProtKB-UniRule"/>
</dbReference>
<dbReference type="UniPathway" id="UPA00378"/>
<evidence type="ECO:0000313" key="23">
    <source>
        <dbReference type="Proteomes" id="UP000518911"/>
    </source>
</evidence>
<evidence type="ECO:0000256" key="21">
    <source>
        <dbReference type="RuleBase" id="RU368119"/>
    </source>
</evidence>
<sequence length="447" mass="51550">MLKKSSLVLWGAALFIAWNGLLLLFLWSRPPSSSSSSPSSQGDRLTAEVIRLAQDAEAELERQKQLLLQIHRYSGLWGHRRGVPATLPPPPPPSPPHPPFTHPPEAVLPVLVLACDRSTVRRCLDKLLRYRPSAQRFPLIVSQDCGHAETARVIGSYGDSLAHIQQPDLSDIPVPSEHRKFQGYYKISRHYRWALGQVFRTFRYRAVIVVEDDLEVAPDFFEYFQAAFPLLLADPSLWCVSAWNDNGKEQMVDVNQADLLYRTDFFPGLGWLLLAELWDELEPKWPPAFWDDWMRQPEQRRGRSCIRPEVSRTMTFGRKGVSHGQFFDQYLKFIKLNDRFVPFTQLDLSYLRKDEYERSFLLKVYSAPEVKVEELQGNRRRELGAVRLQYRGRDSFKAFAKALGLMDDLKSGVPRAGYRGIVSFMYRGRRVYLAPPSDWTGYDPSWS</sequence>
<evidence type="ECO:0000256" key="12">
    <source>
        <dbReference type="ARBA" id="ARBA00023034"/>
    </source>
</evidence>
<dbReference type="Proteomes" id="UP000518911">
    <property type="component" value="Unassembled WGS sequence"/>
</dbReference>
<dbReference type="Gene3D" id="3.10.180.20">
    <property type="entry name" value="N-Acetylglucosaminyltransferase I, Domain 2"/>
    <property type="match status" value="1"/>
</dbReference>
<evidence type="ECO:0000256" key="19">
    <source>
        <dbReference type="ARBA" id="ARBA00049421"/>
    </source>
</evidence>
<accession>A0A7L3WM56</accession>
<keyword evidence="23" id="KW-1185">Reference proteome</keyword>
<comment type="cofactor">
    <cofactor evidence="21">
        <name>Mn(2+)</name>
        <dbReference type="ChEBI" id="CHEBI:29035"/>
    </cofactor>
    <text evidence="21">The cofactor is mostly bound to the substrate.</text>
</comment>
<evidence type="ECO:0000256" key="20">
    <source>
        <dbReference type="ARBA" id="ARBA00069743"/>
    </source>
</evidence>
<comment type="similarity">
    <text evidence="4 21">Belongs to the glycosyltransferase 13 family.</text>
</comment>
<comment type="catalytic activity">
    <reaction evidence="19 21">
        <text>N(4)-(alpha-D-Man-(1-&gt;3)-[alpha-D-Man-(1-&gt;3)-[alpha-D-Man-(1-&gt;6)]-alpha-D-Man-(1-&gt;6)]-beta-D-Man-(1-&gt;4)-beta-D-GlcNAc-(1-&gt;4)-beta-D-GlcNAc)-L-asparaginyl-[protein] (N-glucan mannose isomer 5A1,2) + UDP-N-acetyl-alpha-D-glucosamine = N(4)-{beta-D-GlcNAc-(1-&gt;2)-alpha-D-Man-(1-&gt;3)-[alpha-D-Man-(1-&gt;3)-[alpha-D-Man-(1-&gt;6)]-alpha-D-Man-(1-&gt;6)]-beta-D-Man-(1-&gt;4)-beta-D-GlcNAc-(1-&gt;4)-beta-D-GlcNAc}-L-asparaginyl-[protein] + UDP + H(+)</text>
        <dbReference type="Rhea" id="RHEA:11456"/>
        <dbReference type="Rhea" id="RHEA-COMP:14367"/>
        <dbReference type="Rhea" id="RHEA-COMP:14368"/>
        <dbReference type="ChEBI" id="CHEBI:15378"/>
        <dbReference type="ChEBI" id="CHEBI:57705"/>
        <dbReference type="ChEBI" id="CHEBI:58223"/>
        <dbReference type="ChEBI" id="CHEBI:59087"/>
        <dbReference type="ChEBI" id="CHEBI:60625"/>
        <dbReference type="EC" id="2.4.1.101"/>
    </reaction>
</comment>
<evidence type="ECO:0000256" key="10">
    <source>
        <dbReference type="ARBA" id="ARBA00022968"/>
    </source>
</evidence>
<keyword evidence="12 21" id="KW-0333">Golgi apparatus</keyword>
<keyword evidence="15 21" id="KW-0464">Manganese</keyword>
<keyword evidence="5" id="KW-0963">Cytoplasm</keyword>
<dbReference type="InterPro" id="IPR029044">
    <property type="entry name" value="Nucleotide-diphossugar_trans"/>
</dbReference>
<keyword evidence="13 21" id="KW-0472">Membrane</keyword>
<evidence type="ECO:0000313" key="22">
    <source>
        <dbReference type="EMBL" id="NXV77666.1"/>
    </source>
</evidence>
<proteinExistence type="inferred from homology"/>
<dbReference type="InterPro" id="IPR052261">
    <property type="entry name" value="Glycosyltransferase_13"/>
</dbReference>
<protein>
    <recommendedName>
        <fullName evidence="20 21">Alpha-1,3-mannosyl-glycoprotein 2-beta-N-acetylglucosaminyltransferase</fullName>
        <shortName evidence="21">GNT-I</shortName>
        <shortName evidence="21">GlcNAc-T I</shortName>
        <ecNumber evidence="17 21">2.4.1.101</ecNumber>
    </recommendedName>
    <alternativeName>
        <fullName evidence="18 21">N-glycosyl-oligosaccharide-glycoprotein N-acetylglucosaminyltransferase I</fullName>
    </alternativeName>
</protein>
<keyword evidence="14" id="KW-1015">Disulfide bond</keyword>
<evidence type="ECO:0000256" key="4">
    <source>
        <dbReference type="ARBA" id="ARBA00006492"/>
    </source>
</evidence>
<evidence type="ECO:0000256" key="6">
    <source>
        <dbReference type="ARBA" id="ARBA00022676"/>
    </source>
</evidence>